<dbReference type="RefSeq" id="WP_110269560.1">
    <property type="nucleotide sequence ID" value="NZ_CP029289.2"/>
</dbReference>
<reference evidence="2 3" key="1">
    <citation type="submission" date="2018-05" db="EMBL/GenBank/DDBJ databases">
        <title>Complete Genome Sequences of Extremely Thermoacidophilic, Metal-Mobilizing Type-Strain Members of the Archaeal Family Sulfolobaceae: Acidianus brierleyi DSM-1651T, Acidianus sulfidivorans DSM-18786T, Metallosphaera hakonensis DSM-7519T, and Metallosphaera prunae DSM-10039T.</title>
        <authorList>
            <person name="Counts J.A."/>
            <person name="Kelly R.M."/>
        </authorList>
    </citation>
    <scope>NUCLEOTIDE SEQUENCE [LARGE SCALE GENOMIC DNA]</scope>
    <source>
        <strain evidence="2 3">DSM 1651</strain>
    </source>
</reference>
<dbReference type="OrthoDB" id="38711at2157"/>
<organism evidence="2 3">
    <name type="scientific">Acidianus brierleyi</name>
    <dbReference type="NCBI Taxonomy" id="41673"/>
    <lineage>
        <taxon>Archaea</taxon>
        <taxon>Thermoproteota</taxon>
        <taxon>Thermoprotei</taxon>
        <taxon>Sulfolobales</taxon>
        <taxon>Sulfolobaceae</taxon>
        <taxon>Acidianus</taxon>
    </lineage>
</organism>
<accession>A0A2U9ICD0</accession>
<sequence>MKKKILLDTGFFHVYFSGSNYISKKVVEEIYANKIIAYTLDLNLAELFYTYAKVNGIQSAKTKISLILSSPIKIVSTTKDLAIKAGELKIKNNNLSIVDCYLIALGETENAEIYTTDSEIAKIYNNTNFLERN</sequence>
<proteinExistence type="predicted"/>
<keyword evidence="3" id="KW-1185">Reference proteome</keyword>
<dbReference type="PANTHER" id="PTHR39677:SF4">
    <property type="entry name" value="RIBONUCLEASE VAPC6"/>
    <property type="match status" value="1"/>
</dbReference>
<dbReference type="Proteomes" id="UP000248044">
    <property type="component" value="Chromosome"/>
</dbReference>
<dbReference type="Gene3D" id="3.40.50.1010">
    <property type="entry name" value="5'-nuclease"/>
    <property type="match status" value="1"/>
</dbReference>
<dbReference type="SUPFAM" id="SSF88723">
    <property type="entry name" value="PIN domain-like"/>
    <property type="match status" value="1"/>
</dbReference>
<evidence type="ECO:0000313" key="2">
    <source>
        <dbReference type="EMBL" id="AWR93676.1"/>
    </source>
</evidence>
<dbReference type="CDD" id="cd18689">
    <property type="entry name" value="PIN_VapC-like"/>
    <property type="match status" value="1"/>
</dbReference>
<dbReference type="AlphaFoldDB" id="A0A2U9ICD0"/>
<evidence type="ECO:0000313" key="3">
    <source>
        <dbReference type="Proteomes" id="UP000248044"/>
    </source>
</evidence>
<dbReference type="InterPro" id="IPR002716">
    <property type="entry name" value="PIN_dom"/>
</dbReference>
<name>A0A2U9ICD0_9CREN</name>
<feature type="domain" description="PIN" evidence="1">
    <location>
        <begin position="5"/>
        <end position="124"/>
    </location>
</feature>
<dbReference type="Pfam" id="PF01850">
    <property type="entry name" value="PIN"/>
    <property type="match status" value="1"/>
</dbReference>
<gene>
    <name evidence="2" type="ORF">DFR85_02635</name>
</gene>
<protein>
    <submittedName>
        <fullName evidence="2">PIN domain nuclease</fullName>
    </submittedName>
</protein>
<dbReference type="EMBL" id="CP029289">
    <property type="protein sequence ID" value="AWR93676.1"/>
    <property type="molecule type" value="Genomic_DNA"/>
</dbReference>
<dbReference type="PANTHER" id="PTHR39677">
    <property type="entry name" value="RIBONUCLEASE VAPC6"/>
    <property type="match status" value="1"/>
</dbReference>
<dbReference type="GeneID" id="36831017"/>
<dbReference type="KEGG" id="abri:DFR85_02635"/>
<evidence type="ECO:0000259" key="1">
    <source>
        <dbReference type="Pfam" id="PF01850"/>
    </source>
</evidence>
<dbReference type="InterPro" id="IPR029060">
    <property type="entry name" value="PIN-like_dom_sf"/>
</dbReference>